<dbReference type="Gene3D" id="2.40.170.20">
    <property type="entry name" value="TonB-dependent receptor, beta-barrel domain"/>
    <property type="match status" value="1"/>
</dbReference>
<dbReference type="InterPro" id="IPR039426">
    <property type="entry name" value="TonB-dep_rcpt-like"/>
</dbReference>
<evidence type="ECO:0000256" key="2">
    <source>
        <dbReference type="ARBA" id="ARBA00022448"/>
    </source>
</evidence>
<evidence type="ECO:0000256" key="6">
    <source>
        <dbReference type="ARBA" id="ARBA00023136"/>
    </source>
</evidence>
<dbReference type="InterPro" id="IPR036942">
    <property type="entry name" value="Beta-barrel_TonB_sf"/>
</dbReference>
<dbReference type="SUPFAM" id="SSF49464">
    <property type="entry name" value="Carboxypeptidase regulatory domain-like"/>
    <property type="match status" value="1"/>
</dbReference>
<keyword evidence="12" id="KW-1185">Reference proteome</keyword>
<dbReference type="Pfam" id="PF13715">
    <property type="entry name" value="CarbopepD_reg_2"/>
    <property type="match status" value="1"/>
</dbReference>
<feature type="chain" id="PRO_5047035898" evidence="9">
    <location>
        <begin position="19"/>
        <end position="742"/>
    </location>
</feature>
<sequence>MKKYIFIVGLLFPCGLFAQTILGKVTNDKKEPLIGANVYWLGQTTGTSTADKGEFEITSKDISNKKLIASFEGHVSDTIEITDQTFVVFKLKNENILNEVVIKKNRDKGTLSNLIAIKTEIITQKELGKAACCDLAGCFETQTTVQPQTTNVITNSKELRILGLSGIYNQVLIDGFPMIQGLSYTYGISGIPGTLVDNIYVSKGANSVLQGYESISGQINVETKDPDNTDKLLLNVYMNNFEEKHFNANYAFKKAKWSNLTAFHTVQPANKIDRDNDNFLDLPLLTRYMISNKWKYGNDKDWGWSSRVGLRFLNEKRIGGQRFYNPDNDQGSTSIYGQTVNINQPEIWTKTVYRFNDNHRITLFVSSFHQDQKSFFGTVKYNAQQTNFYGNLQYELVYSQRHSLKTGISYRLLDLNEDIAFTDTSLQRTYAGNYNKVENIPGVFAENSMSFLNSKLTWIAGIRGDQHNQFGFALTPRTLLKYDVTPTTIFRASIGTGWRTVNLFSENIGLLVSSRDIVFAEQLRPERATNFGINFTQKFESNNLSGYISADFYRTDFQNQIFPDYDTDPTKAIIKNFTGTSISNAFQTELYFKIWKRFEFKVGYNFLDVYREIDGTKQLLPFNPAHKVLTTYSYKPLTNKFHFDVNVHWYGEQRLPDTQSNPVEFQRPDFSQPYTLVNAQFTYIFKKIEVYTGCENVFDFRQKQPIISWQDPFGQYFDTSSVWGPTRGREVYVGIRFKLTNE</sequence>
<dbReference type="Gene3D" id="2.170.130.10">
    <property type="entry name" value="TonB-dependent receptor, plug domain"/>
    <property type="match status" value="1"/>
</dbReference>
<evidence type="ECO:0000256" key="7">
    <source>
        <dbReference type="ARBA" id="ARBA00023237"/>
    </source>
</evidence>
<evidence type="ECO:0000256" key="9">
    <source>
        <dbReference type="SAM" id="SignalP"/>
    </source>
</evidence>
<evidence type="ECO:0000259" key="10">
    <source>
        <dbReference type="Pfam" id="PF07715"/>
    </source>
</evidence>
<evidence type="ECO:0000256" key="8">
    <source>
        <dbReference type="PROSITE-ProRule" id="PRU01360"/>
    </source>
</evidence>
<keyword evidence="7 8" id="KW-0998">Cell outer membrane</keyword>
<gene>
    <name evidence="11" type="ORF">E0I61_05585</name>
</gene>
<keyword evidence="11" id="KW-0675">Receptor</keyword>
<accession>A0ABY2DU93</accession>
<feature type="signal peptide" evidence="9">
    <location>
        <begin position="1"/>
        <end position="18"/>
    </location>
</feature>
<keyword evidence="5 9" id="KW-0732">Signal</keyword>
<dbReference type="Pfam" id="PF07715">
    <property type="entry name" value="Plug"/>
    <property type="match status" value="1"/>
</dbReference>
<evidence type="ECO:0000256" key="5">
    <source>
        <dbReference type="ARBA" id="ARBA00022729"/>
    </source>
</evidence>
<comment type="similarity">
    <text evidence="8">Belongs to the TonB-dependent receptor family.</text>
</comment>
<evidence type="ECO:0000313" key="11">
    <source>
        <dbReference type="EMBL" id="TDE30468.1"/>
    </source>
</evidence>
<keyword evidence="6 8" id="KW-0472">Membrane</keyword>
<dbReference type="InterPro" id="IPR012910">
    <property type="entry name" value="Plug_dom"/>
</dbReference>
<keyword evidence="2 8" id="KW-0813">Transport</keyword>
<dbReference type="InterPro" id="IPR008969">
    <property type="entry name" value="CarboxyPept-like_regulatory"/>
</dbReference>
<evidence type="ECO:0000313" key="12">
    <source>
        <dbReference type="Proteomes" id="UP000294685"/>
    </source>
</evidence>
<keyword evidence="4 8" id="KW-0812">Transmembrane</keyword>
<dbReference type="EMBL" id="SMLH01000002">
    <property type="protein sequence ID" value="TDE30468.1"/>
    <property type="molecule type" value="Genomic_DNA"/>
</dbReference>
<dbReference type="PANTHER" id="PTHR30069:SF29">
    <property type="entry name" value="HEMOGLOBIN AND HEMOGLOBIN-HAPTOGLOBIN-BINDING PROTEIN 1-RELATED"/>
    <property type="match status" value="1"/>
</dbReference>
<evidence type="ECO:0000256" key="3">
    <source>
        <dbReference type="ARBA" id="ARBA00022452"/>
    </source>
</evidence>
<evidence type="ECO:0000256" key="4">
    <source>
        <dbReference type="ARBA" id="ARBA00022692"/>
    </source>
</evidence>
<dbReference type="Proteomes" id="UP000294685">
    <property type="component" value="Unassembled WGS sequence"/>
</dbReference>
<feature type="domain" description="TonB-dependent receptor plug" evidence="10">
    <location>
        <begin position="118"/>
        <end position="217"/>
    </location>
</feature>
<dbReference type="PANTHER" id="PTHR30069">
    <property type="entry name" value="TONB-DEPENDENT OUTER MEMBRANE RECEPTOR"/>
    <property type="match status" value="1"/>
</dbReference>
<comment type="caution">
    <text evidence="11">The sequence shown here is derived from an EMBL/GenBank/DDBJ whole genome shotgun (WGS) entry which is preliminary data.</text>
</comment>
<dbReference type="PROSITE" id="PS52016">
    <property type="entry name" value="TONB_DEPENDENT_REC_3"/>
    <property type="match status" value="1"/>
</dbReference>
<comment type="subcellular location">
    <subcellularLocation>
        <location evidence="1 8">Cell outer membrane</location>
        <topology evidence="1 8">Multi-pass membrane protein</topology>
    </subcellularLocation>
</comment>
<reference evidence="11 12" key="1">
    <citation type="submission" date="2019-03" db="EMBL/GenBank/DDBJ databases">
        <title>Novel species of Flavobacterium.</title>
        <authorList>
            <person name="Liu Q."/>
            <person name="Xin Y.-H."/>
        </authorList>
    </citation>
    <scope>NUCLEOTIDE SEQUENCE [LARGE SCALE GENOMIC DNA]</scope>
    <source>
        <strain evidence="11 12">LB2P22</strain>
    </source>
</reference>
<proteinExistence type="inferred from homology"/>
<protein>
    <submittedName>
        <fullName evidence="11">TonB-dependent receptor</fullName>
    </submittedName>
</protein>
<organism evidence="11 12">
    <name type="scientific">Flavobacterium ranwuense</name>
    <dbReference type="NCBI Taxonomy" id="2541725"/>
    <lineage>
        <taxon>Bacteria</taxon>
        <taxon>Pseudomonadati</taxon>
        <taxon>Bacteroidota</taxon>
        <taxon>Flavobacteriia</taxon>
        <taxon>Flavobacteriales</taxon>
        <taxon>Flavobacteriaceae</taxon>
        <taxon>Flavobacterium</taxon>
    </lineage>
</organism>
<evidence type="ECO:0000256" key="1">
    <source>
        <dbReference type="ARBA" id="ARBA00004571"/>
    </source>
</evidence>
<dbReference type="RefSeq" id="WP_132069986.1">
    <property type="nucleotide sequence ID" value="NZ_SMLH01000002.1"/>
</dbReference>
<dbReference type="InterPro" id="IPR037066">
    <property type="entry name" value="Plug_dom_sf"/>
</dbReference>
<keyword evidence="3 8" id="KW-1134">Transmembrane beta strand</keyword>
<name>A0ABY2DU93_9FLAO</name>
<dbReference type="SUPFAM" id="SSF56935">
    <property type="entry name" value="Porins"/>
    <property type="match status" value="1"/>
</dbReference>